<protein>
    <submittedName>
        <fullName evidence="1">Uncharacterized protein</fullName>
    </submittedName>
</protein>
<gene>
    <name evidence="1" type="ORF">LCGC14_2108560</name>
</gene>
<accession>A0A0F9E800</accession>
<dbReference type="EMBL" id="LAZR01026004">
    <property type="protein sequence ID" value="KKL70074.1"/>
    <property type="molecule type" value="Genomic_DNA"/>
</dbReference>
<dbReference type="AlphaFoldDB" id="A0A0F9E800"/>
<reference evidence="1" key="1">
    <citation type="journal article" date="2015" name="Nature">
        <title>Complex archaea that bridge the gap between prokaryotes and eukaryotes.</title>
        <authorList>
            <person name="Spang A."/>
            <person name="Saw J.H."/>
            <person name="Jorgensen S.L."/>
            <person name="Zaremba-Niedzwiedzka K."/>
            <person name="Martijn J."/>
            <person name="Lind A.E."/>
            <person name="van Eijk R."/>
            <person name="Schleper C."/>
            <person name="Guy L."/>
            <person name="Ettema T.J."/>
        </authorList>
    </citation>
    <scope>NUCLEOTIDE SEQUENCE</scope>
</reference>
<evidence type="ECO:0000313" key="1">
    <source>
        <dbReference type="EMBL" id="KKL70074.1"/>
    </source>
</evidence>
<proteinExistence type="predicted"/>
<organism evidence="1">
    <name type="scientific">marine sediment metagenome</name>
    <dbReference type="NCBI Taxonomy" id="412755"/>
    <lineage>
        <taxon>unclassified sequences</taxon>
        <taxon>metagenomes</taxon>
        <taxon>ecological metagenomes</taxon>
    </lineage>
</organism>
<name>A0A0F9E800_9ZZZZ</name>
<comment type="caution">
    <text evidence="1">The sequence shown here is derived from an EMBL/GenBank/DDBJ whole genome shotgun (WGS) entry which is preliminary data.</text>
</comment>
<sequence>MVSDEIRRGIKADLLLTAIQSVQYVADGETFAKTTAEKYNIELEEARKLTAAHSREMVNRWFSEYRVLRKRPTELDDSSFHDWLTQEFHSWIEECEDFDTEYLAKSLHDSVEEALQEYHEFVKSMEDKKDDK</sequence>